<comment type="caution">
    <text evidence="2">The sequence shown here is derived from an EMBL/GenBank/DDBJ whole genome shotgun (WGS) entry which is preliminary data.</text>
</comment>
<feature type="transmembrane region" description="Helical" evidence="1">
    <location>
        <begin position="13"/>
        <end position="30"/>
    </location>
</feature>
<keyword evidence="1" id="KW-0812">Transmembrane</keyword>
<organism evidence="2 3">
    <name type="scientific">Methylobacterium komagatae</name>
    <dbReference type="NCBI Taxonomy" id="374425"/>
    <lineage>
        <taxon>Bacteria</taxon>
        <taxon>Pseudomonadati</taxon>
        <taxon>Pseudomonadota</taxon>
        <taxon>Alphaproteobacteria</taxon>
        <taxon>Hyphomicrobiales</taxon>
        <taxon>Methylobacteriaceae</taxon>
        <taxon>Methylobacterium</taxon>
    </lineage>
</organism>
<evidence type="ECO:0000313" key="2">
    <source>
        <dbReference type="EMBL" id="MFC6792704.1"/>
    </source>
</evidence>
<keyword evidence="3" id="KW-1185">Reference proteome</keyword>
<reference evidence="3" key="1">
    <citation type="journal article" date="2019" name="Int. J. Syst. Evol. Microbiol.">
        <title>The Global Catalogue of Microorganisms (GCM) 10K type strain sequencing project: providing services to taxonomists for standard genome sequencing and annotation.</title>
        <authorList>
            <consortium name="The Broad Institute Genomics Platform"/>
            <consortium name="The Broad Institute Genome Sequencing Center for Infectious Disease"/>
            <person name="Wu L."/>
            <person name="Ma J."/>
        </authorList>
    </citation>
    <scope>NUCLEOTIDE SEQUENCE [LARGE SCALE GENOMIC DNA]</scope>
    <source>
        <strain evidence="3">CCUG 48316</strain>
    </source>
</reference>
<proteinExistence type="predicted"/>
<accession>A0ABW2BST1</accession>
<protein>
    <recommendedName>
        <fullName evidence="4">DUF2730 family protein</fullName>
    </recommendedName>
</protein>
<name>A0ABW2BST1_9HYPH</name>
<dbReference type="EMBL" id="JBHSWN010000001">
    <property type="protein sequence ID" value="MFC6792704.1"/>
    <property type="molecule type" value="Genomic_DNA"/>
</dbReference>
<sequence length="116" mass="12574">MTSLEIANLLKDYGPWGICALLILAVVYLHKGWQACQEARVTDGRLATEALTRQASTNTEIATITASLREGQVEMMRVIALLSKDSEHGDESTQATIKGLADAVGRLEQAYRAGAR</sequence>
<dbReference type="RefSeq" id="WP_378974893.1">
    <property type="nucleotide sequence ID" value="NZ_JBHSWN010000001.1"/>
</dbReference>
<evidence type="ECO:0000313" key="3">
    <source>
        <dbReference type="Proteomes" id="UP001596292"/>
    </source>
</evidence>
<keyword evidence="1" id="KW-0472">Membrane</keyword>
<gene>
    <name evidence="2" type="ORF">ACFQE0_25990</name>
</gene>
<dbReference type="Proteomes" id="UP001596292">
    <property type="component" value="Unassembled WGS sequence"/>
</dbReference>
<evidence type="ECO:0008006" key="4">
    <source>
        <dbReference type="Google" id="ProtNLM"/>
    </source>
</evidence>
<evidence type="ECO:0000256" key="1">
    <source>
        <dbReference type="SAM" id="Phobius"/>
    </source>
</evidence>
<keyword evidence="1" id="KW-1133">Transmembrane helix</keyword>